<reference evidence="8" key="2">
    <citation type="submission" date="2025-08" db="UniProtKB">
        <authorList>
            <consortium name="RefSeq"/>
        </authorList>
    </citation>
    <scope>IDENTIFICATION</scope>
    <source>
        <tissue evidence="8">Leaf</tissue>
    </source>
</reference>
<keyword evidence="7" id="KW-1185">Reference proteome</keyword>
<dbReference type="Pfam" id="PF06876">
    <property type="entry name" value="SCRL"/>
    <property type="match status" value="1"/>
</dbReference>
<sequence>MRRCTTLMVFSCVFMFLILSHVEDAEAGAPPQDCWDEILFPGKCGIHGKKDCFKKVESKIKQRVLQCFCNDVERGPNTSKDEHYCSCQRENPYECHL</sequence>
<comment type="subcellular location">
    <subcellularLocation>
        <location evidence="1">Secreted</location>
    </subcellularLocation>
</comment>
<dbReference type="GeneID" id="109128139"/>
<dbReference type="RefSeq" id="XP_019089485.1">
    <property type="nucleotide sequence ID" value="XM_019233940.1"/>
</dbReference>
<name>A0ABM1QRU7_CAMSA</name>
<evidence type="ECO:0000313" key="8">
    <source>
        <dbReference type="RefSeq" id="XP_019089485.1"/>
    </source>
</evidence>
<accession>A0ABM1QRU7</accession>
<evidence type="ECO:0000256" key="2">
    <source>
        <dbReference type="ARBA" id="ARBA00006722"/>
    </source>
</evidence>
<dbReference type="Proteomes" id="UP000694864">
    <property type="component" value="Chromosome 12"/>
</dbReference>
<feature type="chain" id="PRO_5045782516" evidence="6">
    <location>
        <begin position="28"/>
        <end position="97"/>
    </location>
</feature>
<evidence type="ECO:0000256" key="3">
    <source>
        <dbReference type="ARBA" id="ARBA00022525"/>
    </source>
</evidence>
<dbReference type="PANTHER" id="PTHR34450:SF8">
    <property type="entry name" value="DEFENSIN-LIKE PROTEIN 232-RELATED"/>
    <property type="match status" value="1"/>
</dbReference>
<evidence type="ECO:0000256" key="4">
    <source>
        <dbReference type="ARBA" id="ARBA00022729"/>
    </source>
</evidence>
<keyword evidence="5" id="KW-1015">Disulfide bond</keyword>
<evidence type="ECO:0000256" key="1">
    <source>
        <dbReference type="ARBA" id="ARBA00004613"/>
    </source>
</evidence>
<gene>
    <name evidence="8" type="primary">LOC109128139</name>
</gene>
<evidence type="ECO:0000256" key="5">
    <source>
        <dbReference type="ARBA" id="ARBA00023157"/>
    </source>
</evidence>
<keyword evidence="4 6" id="KW-0732">Signal</keyword>
<dbReference type="PANTHER" id="PTHR34450">
    <property type="entry name" value="DEFENSIN-LIKE PROTEIN 245-RELATED"/>
    <property type="match status" value="1"/>
</dbReference>
<feature type="signal peptide" evidence="6">
    <location>
        <begin position="1"/>
        <end position="27"/>
    </location>
</feature>
<keyword evidence="3" id="KW-0964">Secreted</keyword>
<proteinExistence type="inferred from homology"/>
<evidence type="ECO:0000256" key="6">
    <source>
        <dbReference type="SAM" id="SignalP"/>
    </source>
</evidence>
<protein>
    <submittedName>
        <fullName evidence="8">Defensin-like protein 232</fullName>
    </submittedName>
</protein>
<evidence type="ECO:0000313" key="7">
    <source>
        <dbReference type="Proteomes" id="UP000694864"/>
    </source>
</evidence>
<organism evidence="7 8">
    <name type="scientific">Camelina sativa</name>
    <name type="common">False flax</name>
    <name type="synonym">Myagrum sativum</name>
    <dbReference type="NCBI Taxonomy" id="90675"/>
    <lineage>
        <taxon>Eukaryota</taxon>
        <taxon>Viridiplantae</taxon>
        <taxon>Streptophyta</taxon>
        <taxon>Embryophyta</taxon>
        <taxon>Tracheophyta</taxon>
        <taxon>Spermatophyta</taxon>
        <taxon>Magnoliopsida</taxon>
        <taxon>eudicotyledons</taxon>
        <taxon>Gunneridae</taxon>
        <taxon>Pentapetalae</taxon>
        <taxon>rosids</taxon>
        <taxon>malvids</taxon>
        <taxon>Brassicales</taxon>
        <taxon>Brassicaceae</taxon>
        <taxon>Camelineae</taxon>
        <taxon>Camelina</taxon>
    </lineage>
</organism>
<comment type="similarity">
    <text evidence="2">Belongs to the DEFL family.</text>
</comment>
<reference evidence="7" key="1">
    <citation type="journal article" date="2014" name="Nat. Commun.">
        <title>The emerging biofuel crop Camelina sativa retains a highly undifferentiated hexaploid genome structure.</title>
        <authorList>
            <person name="Kagale S."/>
            <person name="Koh C."/>
            <person name="Nixon J."/>
            <person name="Bollina V."/>
            <person name="Clarke W.E."/>
            <person name="Tuteja R."/>
            <person name="Spillane C."/>
            <person name="Robinson S.J."/>
            <person name="Links M.G."/>
            <person name="Clarke C."/>
            <person name="Higgins E.E."/>
            <person name="Huebert T."/>
            <person name="Sharpe A.G."/>
            <person name="Parkin I.A."/>
        </authorList>
    </citation>
    <scope>NUCLEOTIDE SEQUENCE [LARGE SCALE GENOMIC DNA]</scope>
    <source>
        <strain evidence="7">cv. DH55</strain>
    </source>
</reference>
<dbReference type="InterPro" id="IPR010682">
    <property type="entry name" value="SCRL"/>
</dbReference>